<dbReference type="GO" id="GO:0005856">
    <property type="term" value="C:cytoskeleton"/>
    <property type="evidence" value="ECO:0007669"/>
    <property type="project" value="TreeGrafter"/>
</dbReference>
<feature type="coiled-coil region" evidence="1">
    <location>
        <begin position="236"/>
        <end position="263"/>
    </location>
</feature>
<dbReference type="InterPro" id="IPR029191">
    <property type="entry name" value="Uds1"/>
</dbReference>
<protein>
    <recommendedName>
        <fullName evidence="3">Up-regulated during septation protein 1 domain-containing protein</fullName>
    </recommendedName>
</protein>
<feature type="coiled-coil region" evidence="1">
    <location>
        <begin position="617"/>
        <end position="648"/>
    </location>
</feature>
<feature type="compositionally biased region" description="Basic and acidic residues" evidence="2">
    <location>
        <begin position="502"/>
        <end position="517"/>
    </location>
</feature>
<evidence type="ECO:0000313" key="4">
    <source>
        <dbReference type="EMBL" id="WFD24502.1"/>
    </source>
</evidence>
<dbReference type="Proteomes" id="UP001214415">
    <property type="component" value="Chromosome 6"/>
</dbReference>
<dbReference type="EMBL" id="CP119905">
    <property type="protein sequence ID" value="WFD24502.1"/>
    <property type="molecule type" value="Genomic_DNA"/>
</dbReference>
<evidence type="ECO:0000259" key="3">
    <source>
        <dbReference type="Pfam" id="PF15456"/>
    </source>
</evidence>
<feature type="region of interest" description="Disordered" evidence="2">
    <location>
        <begin position="671"/>
        <end position="725"/>
    </location>
</feature>
<proteinExistence type="predicted"/>
<feature type="region of interest" description="Disordered" evidence="2">
    <location>
        <begin position="502"/>
        <end position="522"/>
    </location>
</feature>
<keyword evidence="5" id="KW-1185">Reference proteome</keyword>
<feature type="domain" description="Up-regulated during septation protein 1" evidence="3">
    <location>
        <begin position="49"/>
        <end position="157"/>
    </location>
</feature>
<dbReference type="AlphaFoldDB" id="A0AAF0J0A0"/>
<evidence type="ECO:0000256" key="2">
    <source>
        <dbReference type="SAM" id="MobiDB-lite"/>
    </source>
</evidence>
<reference evidence="4" key="1">
    <citation type="submission" date="2023-03" db="EMBL/GenBank/DDBJ databases">
        <title>Mating type loci evolution in Malassezia.</title>
        <authorList>
            <person name="Coelho M.A."/>
        </authorList>
    </citation>
    <scope>NUCLEOTIDE SEQUENCE</scope>
    <source>
        <strain evidence="4">CBS 12830</strain>
    </source>
</reference>
<feature type="region of interest" description="Disordered" evidence="2">
    <location>
        <begin position="419"/>
        <end position="445"/>
    </location>
</feature>
<feature type="compositionally biased region" description="Low complexity" evidence="2">
    <location>
        <begin position="419"/>
        <end position="428"/>
    </location>
</feature>
<evidence type="ECO:0000313" key="5">
    <source>
        <dbReference type="Proteomes" id="UP001214415"/>
    </source>
</evidence>
<sequence>MMSPYAPSLASSSLLGRGTHDSTRVLRPELDVSFVSTPGDETQSLLDDLLVTYSLLETERYNALTLEQVGELRRMQGKLEERLVEMKERIALEKKMRHAAQSVQTSMIHATPQPVRSTSHMAEALQRTDDVMLKYIQLLNAHHDIQQKLLAHHVAVLRDHMPSRTSTRSPLRASQSTDAISLARLSPTPSAVLRTPQTPTMAPMWTTERAVSRSVSGRTMWAAPNGTEDVNDAGDVSLLLQEVDQLQERHRGLRAQLASNTERQATLRHRLSRLCEDNRDMAERLAHHDLNASEATAPLASIPRDEHARIVEALTEKHTRASSELQAAQAQYAEQAETLERLRAEHAEALEQVRLEHAQSADELRAEHAATLEQLRSDHARGVEQLRQDQEGDRDAAASQLRTLESEHAELRAAHEALQQQAASQEQAFEAKQRQALEASETSHREALAALEASHREALAALEASHREALASLETEHASLRVREAELNEQLMRMRHNSEAELVQQREAHQKELHAQSEAHQAALAEARAVELPPALLPNSPVMEPEASDKNAETPASTEAPPTRSPLLTANWSRRPTGHESSPREGPPGTLSQRLQRMFSGEKLPDAPDEAPLPAADTDLAAELQQLREQLDAERQQKEMVAHRLEEVMVLYRSAVNQPAVSDAQAVPLVQEPEPKKRGMDASMTEASKESSASDSLSPDTEPVPHTPLGPPTPPEVPTTPHRMERPDLYVDVAETPTHTRMDRALGGSRHRYLEMEVDRLRRAAEQARGAYEQLRTRSAAEREASERERQLVDTWKVEWRALCARLEQQHHFCMRVLGKADGREEMDGLLDQIKASTASRRAEPEEHAGEDAARLLSQVEEHIGDMAEGLARAGASGLGGNVIAQLEDRIEELETQLAQREASSGADAASAGASLAETPLDVCLYALMLMSALLPEGDALLHSMSLPLDAVHQLFAAPAREAEEADALEALRRVPALDAACALAQASDAAAHRATGQTFAARVAQTVHMVASDAHRQVPLLVTDVMTRLASTLDTSEMVTDRALVLEEAVRRATFASNPPTPQPDALEAPPM</sequence>
<dbReference type="GO" id="GO:0005200">
    <property type="term" value="F:structural constituent of cytoskeleton"/>
    <property type="evidence" value="ECO:0007669"/>
    <property type="project" value="TreeGrafter"/>
</dbReference>
<name>A0AAF0J0A0_9BASI</name>
<evidence type="ECO:0000256" key="1">
    <source>
        <dbReference type="SAM" id="Coils"/>
    </source>
</evidence>
<gene>
    <name evidence="4" type="ORF">MEQU1_003204</name>
</gene>
<feature type="compositionally biased region" description="Pro residues" evidence="2">
    <location>
        <begin position="705"/>
        <end position="718"/>
    </location>
</feature>
<dbReference type="Pfam" id="PF15456">
    <property type="entry name" value="Uds1"/>
    <property type="match status" value="1"/>
</dbReference>
<dbReference type="PANTHER" id="PTHR47357:SF1">
    <property type="entry name" value="SPINDLE POLE BODY COMPONENT 110"/>
    <property type="match status" value="1"/>
</dbReference>
<organism evidence="4 5">
    <name type="scientific">Malassezia equina</name>
    <dbReference type="NCBI Taxonomy" id="1381935"/>
    <lineage>
        <taxon>Eukaryota</taxon>
        <taxon>Fungi</taxon>
        <taxon>Dikarya</taxon>
        <taxon>Basidiomycota</taxon>
        <taxon>Ustilaginomycotina</taxon>
        <taxon>Malasseziomycetes</taxon>
        <taxon>Malasseziales</taxon>
        <taxon>Malasseziaceae</taxon>
        <taxon>Malassezia</taxon>
    </lineage>
</organism>
<keyword evidence="1" id="KW-0175">Coiled coil</keyword>
<dbReference type="PANTHER" id="PTHR47357">
    <property type="entry name" value="COP1-INTERACTIVE PROTEIN 1"/>
    <property type="match status" value="1"/>
</dbReference>
<feature type="compositionally biased region" description="Basic and acidic residues" evidence="2">
    <location>
        <begin position="429"/>
        <end position="445"/>
    </location>
</feature>
<accession>A0AAF0J0A0</accession>
<feature type="region of interest" description="Disordered" evidence="2">
    <location>
        <begin position="536"/>
        <end position="592"/>
    </location>
</feature>